<proteinExistence type="predicted"/>
<dbReference type="SUPFAM" id="SSF81383">
    <property type="entry name" value="F-box domain"/>
    <property type="match status" value="1"/>
</dbReference>
<accession>A0AAV8R0R6</accession>
<reference evidence="2 3" key="1">
    <citation type="submission" date="2022-12" db="EMBL/GenBank/DDBJ databases">
        <title>Chromosome-scale assembly of the Ensete ventricosum genome.</title>
        <authorList>
            <person name="Dussert Y."/>
            <person name="Stocks J."/>
            <person name="Wendawek A."/>
            <person name="Woldeyes F."/>
            <person name="Nichols R.A."/>
            <person name="Borrell J.S."/>
        </authorList>
    </citation>
    <scope>NUCLEOTIDE SEQUENCE [LARGE SCALE GENOMIC DNA]</scope>
    <source>
        <strain evidence="3">cv. Maze</strain>
        <tissue evidence="2">Seeds</tissue>
    </source>
</reference>
<keyword evidence="1" id="KW-1133">Transmembrane helix</keyword>
<keyword evidence="3" id="KW-1185">Reference proteome</keyword>
<organism evidence="2 3">
    <name type="scientific">Ensete ventricosum</name>
    <name type="common">Abyssinian banana</name>
    <name type="synonym">Musa ensete</name>
    <dbReference type="NCBI Taxonomy" id="4639"/>
    <lineage>
        <taxon>Eukaryota</taxon>
        <taxon>Viridiplantae</taxon>
        <taxon>Streptophyta</taxon>
        <taxon>Embryophyta</taxon>
        <taxon>Tracheophyta</taxon>
        <taxon>Spermatophyta</taxon>
        <taxon>Magnoliopsida</taxon>
        <taxon>Liliopsida</taxon>
        <taxon>Zingiberales</taxon>
        <taxon>Musaceae</taxon>
        <taxon>Ensete</taxon>
    </lineage>
</organism>
<protein>
    <recommendedName>
        <fullName evidence="4">F-box domain-containing protein</fullName>
    </recommendedName>
</protein>
<name>A0AAV8R0R6_ENSVE</name>
<keyword evidence="1" id="KW-0472">Membrane</keyword>
<dbReference type="PANTHER" id="PTHR31348:SF2">
    <property type="entry name" value="EID1-LIKE F-BOX PROTEIN 1"/>
    <property type="match status" value="1"/>
</dbReference>
<dbReference type="AlphaFoldDB" id="A0AAV8R0R6"/>
<dbReference type="Proteomes" id="UP001222027">
    <property type="component" value="Unassembled WGS sequence"/>
</dbReference>
<dbReference type="InterPro" id="IPR040267">
    <property type="entry name" value="EID1-like"/>
</dbReference>
<feature type="transmembrane region" description="Helical" evidence="1">
    <location>
        <begin position="209"/>
        <end position="231"/>
    </location>
</feature>
<dbReference type="EMBL" id="JAQQAF010000005">
    <property type="protein sequence ID" value="KAJ8485415.1"/>
    <property type="molecule type" value="Genomic_DNA"/>
</dbReference>
<evidence type="ECO:0008006" key="4">
    <source>
        <dbReference type="Google" id="ProtNLM"/>
    </source>
</evidence>
<dbReference type="InterPro" id="IPR036047">
    <property type="entry name" value="F-box-like_dom_sf"/>
</dbReference>
<gene>
    <name evidence="2" type="ORF">OPV22_017900</name>
</gene>
<evidence type="ECO:0000313" key="2">
    <source>
        <dbReference type="EMBL" id="KAJ8485415.1"/>
    </source>
</evidence>
<comment type="caution">
    <text evidence="2">The sequence shown here is derived from an EMBL/GenBank/DDBJ whole genome shotgun (WGS) entry which is preliminary data.</text>
</comment>
<keyword evidence="1" id="KW-0812">Transmembrane</keyword>
<sequence>MDLMPSPSFCALRGRGPEEESKGFLVENISRMLVRKQYRCTHSASCICIKGHLSEDAIYLVFRHLNWNPRLIALMSCVCKWFDEIAKRILWKEFCRSRAPKMMLDLQSCGSHSVDGSFSSIVQGAAAIGVGLFNITHIPGHFVYRTRFSRTCGKSFLIPQCRTDDLYVSDPCKSYFIPRRCGVSILQGKIVEHAAGKDDRYPGVPVSGWVLMMIASSVLFVSMATWLGHALSYHSLLIPRSNAENLTEDIQVQRPKFCLLVMIFCSTGLKLKERLVG</sequence>
<dbReference type="PANTHER" id="PTHR31348">
    <property type="entry name" value="EID1-LIKE F-BOX PROTEIN 2-RELATED"/>
    <property type="match status" value="1"/>
</dbReference>
<evidence type="ECO:0000313" key="3">
    <source>
        <dbReference type="Proteomes" id="UP001222027"/>
    </source>
</evidence>
<evidence type="ECO:0000256" key="1">
    <source>
        <dbReference type="SAM" id="Phobius"/>
    </source>
</evidence>